<feature type="transmembrane region" description="Helical" evidence="9">
    <location>
        <begin position="445"/>
        <end position="466"/>
    </location>
</feature>
<comment type="caution">
    <text evidence="13">The sequence shown here is derived from an EMBL/GenBank/DDBJ whole genome shotgun (WGS) entry which is preliminary data.</text>
</comment>
<evidence type="ECO:0000256" key="3">
    <source>
        <dbReference type="ARBA" id="ARBA00022475"/>
    </source>
</evidence>
<feature type="transmembrane region" description="Helical" evidence="9">
    <location>
        <begin position="518"/>
        <end position="542"/>
    </location>
</feature>
<reference evidence="13 14" key="1">
    <citation type="submission" date="2015-10" db="EMBL/GenBank/DDBJ databases">
        <title>Corynebacteirum lowii and Corynebacterium oculi species nova, derived from human clinical disease and and emended description of Corynebacterium mastiditis.</title>
        <authorList>
            <person name="Bernard K."/>
            <person name="Pacheco A.L."/>
            <person name="Mcdougall C."/>
            <person name="Burtx T."/>
            <person name="Weibe D."/>
            <person name="Tyler S."/>
            <person name="Olson A.B."/>
            <person name="Cnockaert M."/>
            <person name="Eguchi H."/>
            <person name="Kuwahara T."/>
            <person name="Nakayama-Imaohji H."/>
            <person name="Boudewijins M."/>
            <person name="Van Hoecke F."/>
            <person name="Bernier A.-M."/>
            <person name="Vandamme P."/>
        </authorList>
    </citation>
    <scope>NUCLEOTIDE SEQUENCE [LARGE SCALE GENOMIC DNA]</scope>
    <source>
        <strain evidence="13 14">NML 130206</strain>
    </source>
</reference>
<gene>
    <name evidence="9 13" type="primary">secD</name>
    <name evidence="13" type="ORF">Clow_00696</name>
</gene>
<evidence type="ECO:0000256" key="7">
    <source>
        <dbReference type="ARBA" id="ARBA00023010"/>
    </source>
</evidence>
<comment type="subcellular location">
    <subcellularLocation>
        <location evidence="1 9">Cell membrane</location>
        <topology evidence="1 9">Multi-pass membrane protein</topology>
    </subcellularLocation>
</comment>
<sequence>MGGFLLLVMIVYALIFFSGDRHATPKLGIDLQGGTRVTLVPQGDDPTQEQLAQARTIMENRVNGMGVSGASVITDGNTLVITVPGEDTAQARALGQTSKLLFRPVAQGGAPDLASYPKTVGEMANRWVEYGVISKEDATSAIETMVENINTTVGEGQEKLTAPEITATALPEPENSIEATERRQELTEVLRSDRQSEDPTAQLAASTLLTCDGSIDPLQGTDDPAKPLVTCDPSMQTGVPGANGVMLLDPAPVLEGQAGEDGTRLSGAQIDTSKQIFGGYDSQQGQMQISFAFATGGGSETWAKLTDQYTGQQVAITLDSQVISAPNIQEATPVGSATSITGNFTQEEAQTLANNLRYGALPLSFAGENGESGGTTETIPASLGEASLKAGLIAGAVGMAAIVIFVFAYYRLYGLISLFTLLCSGIIVYGSLVLLGRWVDYSLDLSGIAGLIIGLGATADSFVVIYERIKDEVREGHTFRSATHRGWDRAKRTVITGNMVTLIGSVVIYFLAVGEVKGFAFTLGMTTVFDLVVTFLITAPLMQLAARKPFWSKPAVNGMGKVFALAQGRRAAASAVSEEEKR</sequence>
<dbReference type="Proteomes" id="UP000050488">
    <property type="component" value="Unassembled WGS sequence"/>
</dbReference>
<dbReference type="Pfam" id="PF22599">
    <property type="entry name" value="SecDF_P1_head"/>
    <property type="match status" value="1"/>
</dbReference>
<feature type="domain" description="Protein export membrane protein SecD/SecF C-terminal" evidence="10">
    <location>
        <begin position="376"/>
        <end position="544"/>
    </location>
</feature>
<keyword evidence="6 9" id="KW-1133">Transmembrane helix</keyword>
<name>A0A0Q0UJT1_9CORY</name>
<dbReference type="InterPro" id="IPR022813">
    <property type="entry name" value="SecD/SecF_arch_bac"/>
</dbReference>
<dbReference type="RefSeq" id="WP_055176382.1">
    <property type="nucleotide sequence ID" value="NZ_JAUSQY010000001.1"/>
</dbReference>
<evidence type="ECO:0000256" key="9">
    <source>
        <dbReference type="HAMAP-Rule" id="MF_01463"/>
    </source>
</evidence>
<dbReference type="PANTHER" id="PTHR30081">
    <property type="entry name" value="PROTEIN-EXPORT MEMBRANE PROTEIN SEC"/>
    <property type="match status" value="1"/>
</dbReference>
<dbReference type="InterPro" id="IPR048631">
    <property type="entry name" value="SecD_1st"/>
</dbReference>
<dbReference type="PATRIC" id="fig|1544413.3.peg.703"/>
<keyword evidence="2 9" id="KW-0813">Transport</keyword>
<dbReference type="Gene3D" id="3.30.1360.200">
    <property type="match status" value="1"/>
</dbReference>
<feature type="domain" description="SecDF P1 head subdomain" evidence="12">
    <location>
        <begin position="265"/>
        <end position="362"/>
    </location>
</feature>
<evidence type="ECO:0000256" key="8">
    <source>
        <dbReference type="ARBA" id="ARBA00023136"/>
    </source>
</evidence>
<keyword evidence="5 9" id="KW-0653">Protein transport</keyword>
<dbReference type="EMBL" id="LKEV01000002">
    <property type="protein sequence ID" value="KQB86495.1"/>
    <property type="molecule type" value="Genomic_DNA"/>
</dbReference>
<dbReference type="InterPro" id="IPR048634">
    <property type="entry name" value="SecD_SecF_C"/>
</dbReference>
<dbReference type="GO" id="GO:0005886">
    <property type="term" value="C:plasma membrane"/>
    <property type="evidence" value="ECO:0007669"/>
    <property type="project" value="UniProtKB-SubCell"/>
</dbReference>
<evidence type="ECO:0000256" key="1">
    <source>
        <dbReference type="ARBA" id="ARBA00004651"/>
    </source>
</evidence>
<dbReference type="AlphaFoldDB" id="A0A0Q0UJT1"/>
<dbReference type="GO" id="GO:0043952">
    <property type="term" value="P:protein transport by the Sec complex"/>
    <property type="evidence" value="ECO:0007669"/>
    <property type="project" value="UniProtKB-UniRule"/>
</dbReference>
<dbReference type="Gene3D" id="3.30.70.3220">
    <property type="match status" value="1"/>
</dbReference>
<evidence type="ECO:0000256" key="6">
    <source>
        <dbReference type="ARBA" id="ARBA00022989"/>
    </source>
</evidence>
<comment type="subunit">
    <text evidence="9">Forms a complex with SecF. Part of the essential Sec protein translocation apparatus which comprises SecA, SecYEG and auxiliary proteins SecDF. Other proteins may also be involved.</text>
</comment>
<dbReference type="Gene3D" id="1.20.1640.10">
    <property type="entry name" value="Multidrug efflux transporter AcrB transmembrane domain"/>
    <property type="match status" value="1"/>
</dbReference>
<comment type="similarity">
    <text evidence="9">Belongs to the SecD/SecF family. SecD subfamily.</text>
</comment>
<dbReference type="SUPFAM" id="SSF82866">
    <property type="entry name" value="Multidrug efflux transporter AcrB transmembrane domain"/>
    <property type="match status" value="1"/>
</dbReference>
<dbReference type="Pfam" id="PF02355">
    <property type="entry name" value="SecD_SecF_C"/>
    <property type="match status" value="1"/>
</dbReference>
<comment type="caution">
    <text evidence="9">Lacks conserved residue(s) required for the propagation of feature annotation.</text>
</comment>
<dbReference type="STRING" id="1544413.Clow_00696"/>
<dbReference type="GO" id="GO:0006605">
    <property type="term" value="P:protein targeting"/>
    <property type="evidence" value="ECO:0007669"/>
    <property type="project" value="UniProtKB-UniRule"/>
</dbReference>
<evidence type="ECO:0000259" key="12">
    <source>
        <dbReference type="Pfam" id="PF22599"/>
    </source>
</evidence>
<evidence type="ECO:0000313" key="14">
    <source>
        <dbReference type="Proteomes" id="UP000050488"/>
    </source>
</evidence>
<feature type="transmembrane region" description="Helical" evidence="9">
    <location>
        <begin position="390"/>
        <end position="410"/>
    </location>
</feature>
<evidence type="ECO:0000256" key="5">
    <source>
        <dbReference type="ARBA" id="ARBA00022927"/>
    </source>
</evidence>
<evidence type="ECO:0000259" key="10">
    <source>
        <dbReference type="Pfam" id="PF02355"/>
    </source>
</evidence>
<organism evidence="13 14">
    <name type="scientific">Corynebacterium lowii</name>
    <dbReference type="NCBI Taxonomy" id="1544413"/>
    <lineage>
        <taxon>Bacteria</taxon>
        <taxon>Bacillati</taxon>
        <taxon>Actinomycetota</taxon>
        <taxon>Actinomycetes</taxon>
        <taxon>Mycobacteriales</taxon>
        <taxon>Corynebacteriaceae</taxon>
        <taxon>Corynebacterium</taxon>
    </lineage>
</organism>
<dbReference type="OrthoDB" id="5240379at2"/>
<dbReference type="NCBIfam" id="TIGR01129">
    <property type="entry name" value="secD"/>
    <property type="match status" value="1"/>
</dbReference>
<proteinExistence type="inferred from homology"/>
<keyword evidence="4 9" id="KW-0812">Transmembrane</keyword>
<keyword evidence="7 9" id="KW-0811">Translocation</keyword>
<dbReference type="Pfam" id="PF21760">
    <property type="entry name" value="SecD_1st"/>
    <property type="match status" value="1"/>
</dbReference>
<evidence type="ECO:0000256" key="2">
    <source>
        <dbReference type="ARBA" id="ARBA00022448"/>
    </source>
</evidence>
<dbReference type="InterPro" id="IPR005791">
    <property type="entry name" value="SecD"/>
</dbReference>
<dbReference type="GO" id="GO:0065002">
    <property type="term" value="P:intracellular protein transmembrane transport"/>
    <property type="evidence" value="ECO:0007669"/>
    <property type="project" value="UniProtKB-UniRule"/>
</dbReference>
<keyword evidence="8 9" id="KW-0472">Membrane</keyword>
<dbReference type="GO" id="GO:0015450">
    <property type="term" value="F:protein-transporting ATPase activity"/>
    <property type="evidence" value="ECO:0007669"/>
    <property type="project" value="InterPro"/>
</dbReference>
<dbReference type="PANTHER" id="PTHR30081:SF1">
    <property type="entry name" value="PROTEIN TRANSLOCASE SUBUNIT SECD"/>
    <property type="match status" value="1"/>
</dbReference>
<comment type="function">
    <text evidence="9">Part of the Sec protein translocase complex. Interacts with the SecYEG preprotein conducting channel. SecDF uses the proton motive force (PMF) to complete protein translocation after the ATP-dependent function of SecA.</text>
</comment>
<dbReference type="InterPro" id="IPR055344">
    <property type="entry name" value="SecD_SecF_C_bact"/>
</dbReference>
<evidence type="ECO:0000256" key="4">
    <source>
        <dbReference type="ARBA" id="ARBA00022692"/>
    </source>
</evidence>
<keyword evidence="3 9" id="KW-1003">Cell membrane</keyword>
<accession>A0A0Q0UJT1</accession>
<dbReference type="HAMAP" id="MF_01463_B">
    <property type="entry name" value="SecD_B"/>
    <property type="match status" value="1"/>
</dbReference>
<evidence type="ECO:0000259" key="11">
    <source>
        <dbReference type="Pfam" id="PF21760"/>
    </source>
</evidence>
<dbReference type="InterPro" id="IPR054384">
    <property type="entry name" value="SecDF_P1_head"/>
</dbReference>
<feature type="transmembrane region" description="Helical" evidence="9">
    <location>
        <begin position="494"/>
        <end position="512"/>
    </location>
</feature>
<feature type="domain" description="Protein translocase subunit SecDF P1" evidence="11">
    <location>
        <begin position="52"/>
        <end position="106"/>
    </location>
</feature>
<dbReference type="NCBIfam" id="TIGR00916">
    <property type="entry name" value="2A0604s01"/>
    <property type="match status" value="1"/>
</dbReference>
<keyword evidence="14" id="KW-1185">Reference proteome</keyword>
<feature type="transmembrane region" description="Helical" evidence="9">
    <location>
        <begin position="417"/>
        <end position="439"/>
    </location>
</feature>
<protein>
    <recommendedName>
        <fullName evidence="9">Protein translocase subunit SecD</fullName>
    </recommendedName>
</protein>
<evidence type="ECO:0000313" key="13">
    <source>
        <dbReference type="EMBL" id="KQB86495.1"/>
    </source>
</evidence>